<evidence type="ECO:0000313" key="2">
    <source>
        <dbReference type="Proteomes" id="UP001054252"/>
    </source>
</evidence>
<protein>
    <submittedName>
        <fullName evidence="1">Uncharacterized protein</fullName>
    </submittedName>
</protein>
<dbReference type="AlphaFoldDB" id="A0AAV5IK89"/>
<comment type="caution">
    <text evidence="1">The sequence shown here is derived from an EMBL/GenBank/DDBJ whole genome shotgun (WGS) entry which is preliminary data.</text>
</comment>
<reference evidence="1 2" key="1">
    <citation type="journal article" date="2021" name="Commun. Biol.">
        <title>The genome of Shorea leprosula (Dipterocarpaceae) highlights the ecological relevance of drought in aseasonal tropical rainforests.</title>
        <authorList>
            <person name="Ng K.K.S."/>
            <person name="Kobayashi M.J."/>
            <person name="Fawcett J.A."/>
            <person name="Hatakeyama M."/>
            <person name="Paape T."/>
            <person name="Ng C.H."/>
            <person name="Ang C.C."/>
            <person name="Tnah L.H."/>
            <person name="Lee C.T."/>
            <person name="Nishiyama T."/>
            <person name="Sese J."/>
            <person name="O'Brien M.J."/>
            <person name="Copetti D."/>
            <person name="Mohd Noor M.I."/>
            <person name="Ong R.C."/>
            <person name="Putra M."/>
            <person name="Sireger I.Z."/>
            <person name="Indrioko S."/>
            <person name="Kosugi Y."/>
            <person name="Izuno A."/>
            <person name="Isagi Y."/>
            <person name="Lee S.L."/>
            <person name="Shimizu K.K."/>
        </authorList>
    </citation>
    <scope>NUCLEOTIDE SEQUENCE [LARGE SCALE GENOMIC DNA]</scope>
    <source>
        <strain evidence="1">214</strain>
    </source>
</reference>
<gene>
    <name evidence="1" type="ORF">SLEP1_g10692</name>
</gene>
<dbReference type="EMBL" id="BPVZ01000011">
    <property type="protein sequence ID" value="GKU97554.1"/>
    <property type="molecule type" value="Genomic_DNA"/>
</dbReference>
<evidence type="ECO:0000313" key="1">
    <source>
        <dbReference type="EMBL" id="GKU97554.1"/>
    </source>
</evidence>
<dbReference type="Proteomes" id="UP001054252">
    <property type="component" value="Unassembled WGS sequence"/>
</dbReference>
<organism evidence="1 2">
    <name type="scientific">Rubroshorea leprosula</name>
    <dbReference type="NCBI Taxonomy" id="152421"/>
    <lineage>
        <taxon>Eukaryota</taxon>
        <taxon>Viridiplantae</taxon>
        <taxon>Streptophyta</taxon>
        <taxon>Embryophyta</taxon>
        <taxon>Tracheophyta</taxon>
        <taxon>Spermatophyta</taxon>
        <taxon>Magnoliopsida</taxon>
        <taxon>eudicotyledons</taxon>
        <taxon>Gunneridae</taxon>
        <taxon>Pentapetalae</taxon>
        <taxon>rosids</taxon>
        <taxon>malvids</taxon>
        <taxon>Malvales</taxon>
        <taxon>Dipterocarpaceae</taxon>
        <taxon>Rubroshorea</taxon>
    </lineage>
</organism>
<sequence length="97" mass="10861">MTVTATAGSMIPATGAWIILPLTTYQSYIHAHFLKSFDPDSFSLFNSHGYESYLGSSLFHVWFGPDQLTIAAVAATIQQNKLMPYVKHRFYLLECPS</sequence>
<proteinExistence type="predicted"/>
<name>A0AAV5IK89_9ROSI</name>
<accession>A0AAV5IK89</accession>
<keyword evidence="2" id="KW-1185">Reference proteome</keyword>